<gene>
    <name evidence="2" type="ORF">HMPREF0591_4806</name>
</gene>
<dbReference type="EMBL" id="ADNV01000331">
    <property type="protein sequence ID" value="EFG75243.1"/>
    <property type="molecule type" value="Genomic_DNA"/>
</dbReference>
<dbReference type="Proteomes" id="UP000003653">
    <property type="component" value="Unassembled WGS sequence"/>
</dbReference>
<accession>D5PF62</accession>
<dbReference type="HOGENOM" id="CLU_363628_0_0_11"/>
<proteinExistence type="predicted"/>
<evidence type="ECO:0000313" key="3">
    <source>
        <dbReference type="Proteomes" id="UP000003653"/>
    </source>
</evidence>
<comment type="caution">
    <text evidence="2">The sequence shown here is derived from an EMBL/GenBank/DDBJ whole genome shotgun (WGS) entry which is preliminary data.</text>
</comment>
<feature type="region of interest" description="Disordered" evidence="1">
    <location>
        <begin position="48"/>
        <end position="87"/>
    </location>
</feature>
<keyword evidence="3" id="KW-1185">Reference proteome</keyword>
<protein>
    <recommendedName>
        <fullName evidence="4">NlpC/P60 domain-containing protein</fullName>
    </recommendedName>
</protein>
<evidence type="ECO:0000256" key="1">
    <source>
        <dbReference type="SAM" id="MobiDB-lite"/>
    </source>
</evidence>
<sequence length="768" mass="77280">MADKSIGYAVLQIIPSLKGVSDAINKEITGKPITVTIDPQIDPKTIDKAVQDSVKKSSKPPEIELQPKVEAKKVDKAVQDSVKKSKPPEIKIEPKVDESKTKKVGDSLKDIITDAVRDAGWEVDDLVQEAAKKVGGKIGQVIGDSRVGHWVQDVAEKVQDVRDRVSAATDGFGHMSDAIGALKSGDAASGLNGISNALNAIGQSSAGSTIATIANEVAPLQTQFYALKDGISGVGSMIETLASGSERYGGKFAALGAAVSEFAGPLAMAAAAAAGVAWGLNQIAQAPDPTKGFQSPIRGHEGAPVIPVPGSAPLVVTPPAPPGTHYVQTPGSLDPFAALLPAGSAPPPTAAAVLPPSGVVPDMTRFMHPDMPGNAGGGLISGPGSGTSDSILGWPAMVRVSNKEFVTNAEDTQKNLPLLHAVNSGAPLWDWMKSIPGFDGGGLVSGPDVSAAQSLVGAPYNQQTRYDCSGTVARVIDRALGLPETGLMSTKNAADWLAARGFKQGLGSLGQISVGWYDHGPGPNDGHMAMTLSDGRNAESGGSHGNFLVGAGAAGASSPQFDQHMYLPTLFGEGPAGGIGGLPSSAAAAPGGGGASTISSGIGSGGGLFGGGSLGVPASLSGFGSFFGQALGQIPGQFAGQQPGGNAALGDLGNLGAAAGSFIDGQVSSALGVFGVPSTPGWLKGISQLIGGISIGGGGGSMPSPMGGTGDVVNKNLSPGGNGLRNLGSNGQQRPGPTYNIYARDTEDAFVKSQRLEQQKAAAKLDRF</sequence>
<reference evidence="2 3" key="1">
    <citation type="submission" date="2010-04" db="EMBL/GenBank/DDBJ databases">
        <authorList>
            <person name="Muzny D."/>
            <person name="Qin X."/>
            <person name="Deng J."/>
            <person name="Jiang H."/>
            <person name="Liu Y."/>
            <person name="Qu J."/>
            <person name="Song X.-Z."/>
            <person name="Zhang L."/>
            <person name="Thornton R."/>
            <person name="Coyle M."/>
            <person name="Francisco L."/>
            <person name="Jackson L."/>
            <person name="Javaid M."/>
            <person name="Korchina V."/>
            <person name="Kovar C."/>
            <person name="Mata R."/>
            <person name="Mathew T."/>
            <person name="Ngo R."/>
            <person name="Nguyen L."/>
            <person name="Nguyen N."/>
            <person name="Okwuonu G."/>
            <person name="Ongeri F."/>
            <person name="Pham C."/>
            <person name="Simmons D."/>
            <person name="Wilczek-Boney K."/>
            <person name="Hale W."/>
            <person name="Jakkamsetti A."/>
            <person name="Pham P."/>
            <person name="Ruth R."/>
            <person name="San Lucas F."/>
            <person name="Warren J."/>
            <person name="Zhang J."/>
            <person name="Zhao Z."/>
            <person name="Zhou C."/>
            <person name="Zhu D."/>
            <person name="Lee S."/>
            <person name="Bess C."/>
            <person name="Blankenburg K."/>
            <person name="Forbes L."/>
            <person name="Fu Q."/>
            <person name="Gubbala S."/>
            <person name="Hirani K."/>
            <person name="Jayaseelan J.C."/>
            <person name="Lara F."/>
            <person name="Munidasa M."/>
            <person name="Palculict T."/>
            <person name="Patil S."/>
            <person name="Pu L.-L."/>
            <person name="Saada N."/>
            <person name="Tang L."/>
            <person name="Weissenberger G."/>
            <person name="Zhu Y."/>
            <person name="Hemphill L."/>
            <person name="Shang Y."/>
            <person name="Youmans B."/>
            <person name="Ayvaz T."/>
            <person name="Ross M."/>
            <person name="Santibanez J."/>
            <person name="Aqrawi P."/>
            <person name="Gross S."/>
            <person name="Joshi V."/>
            <person name="Fowler G."/>
            <person name="Nazareth L."/>
            <person name="Reid J."/>
            <person name="Worley K."/>
            <person name="Petrosino J."/>
            <person name="Highlander S."/>
            <person name="Gibbs R."/>
        </authorList>
    </citation>
    <scope>NUCLEOTIDE SEQUENCE [LARGE SCALE GENOMIC DNA]</scope>
    <source>
        <strain evidence="2 3">ATCC BAA-614</strain>
    </source>
</reference>
<evidence type="ECO:0008006" key="4">
    <source>
        <dbReference type="Google" id="ProtNLM"/>
    </source>
</evidence>
<dbReference type="RefSeq" id="WP_007168795.1">
    <property type="nucleotide sequence ID" value="NZ_GG770554.1"/>
</dbReference>
<name>D5PF62_9MYCO</name>
<organism evidence="2 3">
    <name type="scientific">Mycobacterium parascrofulaceum ATCC BAA-614</name>
    <dbReference type="NCBI Taxonomy" id="525368"/>
    <lineage>
        <taxon>Bacteria</taxon>
        <taxon>Bacillati</taxon>
        <taxon>Actinomycetota</taxon>
        <taxon>Actinomycetes</taxon>
        <taxon>Mycobacteriales</taxon>
        <taxon>Mycobacteriaceae</taxon>
        <taxon>Mycobacterium</taxon>
        <taxon>Mycobacterium simiae complex</taxon>
    </lineage>
</organism>
<dbReference type="eggNOG" id="COG0791">
    <property type="taxonomic scope" value="Bacteria"/>
</dbReference>
<dbReference type="AlphaFoldDB" id="D5PF62"/>
<evidence type="ECO:0000313" key="2">
    <source>
        <dbReference type="EMBL" id="EFG75243.1"/>
    </source>
</evidence>